<dbReference type="Gene3D" id="3.40.50.300">
    <property type="entry name" value="P-loop containing nucleotide triphosphate hydrolases"/>
    <property type="match status" value="2"/>
</dbReference>
<dbReference type="GO" id="GO:0043139">
    <property type="term" value="F:5'-3' DNA helicase activity"/>
    <property type="evidence" value="ECO:0007669"/>
    <property type="project" value="UniProtKB-UniRule"/>
</dbReference>
<proteinExistence type="inferred from homology"/>
<feature type="binding site" evidence="11">
    <location>
        <position position="234"/>
    </location>
    <ligand>
        <name>[4Fe-4S] cluster</name>
        <dbReference type="ChEBI" id="CHEBI:49883"/>
    </ligand>
</feature>
<dbReference type="InterPro" id="IPR011545">
    <property type="entry name" value="DEAD/DEAH_box_helicase_dom"/>
</dbReference>
<sequence length="757" mass="84759">MAACGSADEKIVLKADAASILCKNTGNFYGVVTNKMALTAAVKSQIAQWYKALQQQVPDFIPRAAQRQMIAEVAKCLAGDDARHLAVEAPTGVGKTLSYLIPGIATSRAQEKRLVISTANVALQDQIFTKDLPLLKKIIPDLTFTAAFGRGRYVCPRNLAALAADDDQQGDLLLYLDDDAISSTKEEQTQCGRLQKALDRYQWDGLRDHSEENVSDSLWQRLSTDKASCLGAHCRWYRECPFFVARREIEQVDVVVANHALVMAAMENESVLPPAKNLMLVLDEGHHLPEVARDALEMSADITPGWSSLQLDLFIKLVDSIMTQMRPKSPPPLANPERLKAHCEELRELLTITSQALNPLLPPHNQPGEYRFVLGALPQELLDLCARLFKLSDALRGLSEGLINALSEQTGKVDVVRLHRNLLQLNRQFGWFESVSKLWRLAAMEKASGAPVSKWITRELREGQAHLLFHCAGIRVSDQLEKMLWRKIPHVVVTSATLRSLNSFNRLQEMSGLNEKAGDRFVALDSPFNHVEQGKLVIPQMRYEPLMTHEAEHIAEMAGFFRQQMKLKQHKGVLVLFASNRAMQQFVACLPDLRLSMLVQGDQPRSRLVDLHRQRVSKGETSILIGLQSFAEGLDLKGDLLSQVHIHKIAFPPVDSPVILTEGEWLKSLKRYPFEVQSLPSASFTLIQQVGRLIRSHQCYGEIVIYDRRLLSKAYGSRLLAALPIFPIEQPDTPEPDAIPAAPVATRTVRKRRPTRR</sequence>
<evidence type="ECO:0000256" key="6">
    <source>
        <dbReference type="ARBA" id="ARBA00022840"/>
    </source>
</evidence>
<evidence type="ECO:0000256" key="12">
    <source>
        <dbReference type="SAM" id="MobiDB-lite"/>
    </source>
</evidence>
<accession>A0AAX3JB18</accession>
<evidence type="ECO:0000256" key="10">
    <source>
        <dbReference type="ARBA" id="ARBA00023235"/>
    </source>
</evidence>
<dbReference type="InterPro" id="IPR039000">
    <property type="entry name" value="DinG_proteobact"/>
</dbReference>
<name>A0AAX3JB18_9GAMM</name>
<gene>
    <name evidence="11 14" type="primary">dinG</name>
    <name evidence="14" type="ORF">PANT111_420032</name>
</gene>
<evidence type="ECO:0000256" key="5">
    <source>
        <dbReference type="ARBA" id="ARBA00022806"/>
    </source>
</evidence>
<keyword evidence="1 11" id="KW-0004">4Fe-4S</keyword>
<protein>
    <recommendedName>
        <fullName evidence="11">ATP-dependent DNA helicase DinG</fullName>
        <ecNumber evidence="11">5.6.2.3</ecNumber>
    </recommendedName>
    <alternativeName>
        <fullName evidence="11">DNA 5'-3' helicase DinG</fullName>
    </alternativeName>
</protein>
<keyword evidence="6 11" id="KW-0067">ATP-binding</keyword>
<dbReference type="Pfam" id="PF00270">
    <property type="entry name" value="DEAD"/>
    <property type="match status" value="1"/>
</dbReference>
<feature type="binding site" evidence="11">
    <location>
        <position position="229"/>
    </location>
    <ligand>
        <name>[4Fe-4S] cluster</name>
        <dbReference type="ChEBI" id="CHEBI:49883"/>
    </ligand>
</feature>
<keyword evidence="9 11" id="KW-0238">DNA-binding</keyword>
<evidence type="ECO:0000256" key="9">
    <source>
        <dbReference type="ARBA" id="ARBA00023125"/>
    </source>
</evidence>
<feature type="binding site" evidence="11">
    <location>
        <position position="240"/>
    </location>
    <ligand>
        <name>[4Fe-4S] cluster</name>
        <dbReference type="ChEBI" id="CHEBI:49883"/>
    </ligand>
</feature>
<dbReference type="Pfam" id="PF13307">
    <property type="entry name" value="Helicase_C_2"/>
    <property type="match status" value="1"/>
</dbReference>
<dbReference type="PANTHER" id="PTHR11472">
    <property type="entry name" value="DNA REPAIR DEAD HELICASE RAD3/XP-D SUBFAMILY MEMBER"/>
    <property type="match status" value="1"/>
</dbReference>
<evidence type="ECO:0000256" key="7">
    <source>
        <dbReference type="ARBA" id="ARBA00023004"/>
    </source>
</evidence>
<dbReference type="AlphaFoldDB" id="A0AAX3JB18"/>
<dbReference type="GO" id="GO:0005524">
    <property type="term" value="F:ATP binding"/>
    <property type="evidence" value="ECO:0007669"/>
    <property type="project" value="UniProtKB-UniRule"/>
</dbReference>
<dbReference type="Proteomes" id="UP000433737">
    <property type="component" value="Unassembled WGS sequence"/>
</dbReference>
<dbReference type="GO" id="GO:0046872">
    <property type="term" value="F:metal ion binding"/>
    <property type="evidence" value="ECO:0007669"/>
    <property type="project" value="UniProtKB-KW"/>
</dbReference>
<dbReference type="NCBIfam" id="NF008729">
    <property type="entry name" value="PRK11747.1"/>
    <property type="match status" value="1"/>
</dbReference>
<dbReference type="SUPFAM" id="SSF52540">
    <property type="entry name" value="P-loop containing nucleoside triphosphate hydrolases"/>
    <property type="match status" value="1"/>
</dbReference>
<evidence type="ECO:0000259" key="13">
    <source>
        <dbReference type="PROSITE" id="PS51193"/>
    </source>
</evidence>
<dbReference type="InterPro" id="IPR014001">
    <property type="entry name" value="Helicase_ATP-bd"/>
</dbReference>
<dbReference type="EMBL" id="CABWMH010000037">
    <property type="protein sequence ID" value="VXC46911.1"/>
    <property type="molecule type" value="Genomic_DNA"/>
</dbReference>
<comment type="similarity">
    <text evidence="11">Belongs to the helicase family. DinG subfamily. Type 1 sub-subfamily.</text>
</comment>
<keyword evidence="2 11" id="KW-0479">Metal-binding</keyword>
<evidence type="ECO:0000256" key="8">
    <source>
        <dbReference type="ARBA" id="ARBA00023014"/>
    </source>
</evidence>
<keyword evidence="3 11" id="KW-0547">Nucleotide-binding</keyword>
<dbReference type="GO" id="GO:0009432">
    <property type="term" value="P:SOS response"/>
    <property type="evidence" value="ECO:0007669"/>
    <property type="project" value="TreeGrafter"/>
</dbReference>
<evidence type="ECO:0000256" key="11">
    <source>
        <dbReference type="HAMAP-Rule" id="MF_02205"/>
    </source>
</evidence>
<comment type="catalytic activity">
    <reaction evidence="11">
        <text>ATP + H2O = ADP + phosphate + H(+)</text>
        <dbReference type="Rhea" id="RHEA:13065"/>
        <dbReference type="ChEBI" id="CHEBI:15377"/>
        <dbReference type="ChEBI" id="CHEBI:15378"/>
        <dbReference type="ChEBI" id="CHEBI:30616"/>
        <dbReference type="ChEBI" id="CHEBI:43474"/>
        <dbReference type="ChEBI" id="CHEBI:456216"/>
        <dbReference type="EC" id="5.6.2.3"/>
    </reaction>
</comment>
<dbReference type="InterPro" id="IPR027417">
    <property type="entry name" value="P-loop_NTPase"/>
</dbReference>
<dbReference type="InterPro" id="IPR010614">
    <property type="entry name" value="RAD3-like_helicase_DEAD"/>
</dbReference>
<dbReference type="GO" id="GO:0033677">
    <property type="term" value="F:DNA/RNA helicase activity"/>
    <property type="evidence" value="ECO:0007669"/>
    <property type="project" value="TreeGrafter"/>
</dbReference>
<dbReference type="PROSITE" id="PS51193">
    <property type="entry name" value="HELICASE_ATP_BIND_2"/>
    <property type="match status" value="1"/>
</dbReference>
<dbReference type="InterPro" id="IPR006555">
    <property type="entry name" value="ATP-dep_Helicase_C"/>
</dbReference>
<feature type="region of interest" description="Disordered" evidence="12">
    <location>
        <begin position="732"/>
        <end position="757"/>
    </location>
</feature>
<comment type="caution">
    <text evidence="14">The sequence shown here is derived from an EMBL/GenBank/DDBJ whole genome shotgun (WGS) entry which is preliminary data.</text>
</comment>
<feature type="compositionally biased region" description="Basic residues" evidence="12">
    <location>
        <begin position="748"/>
        <end position="757"/>
    </location>
</feature>
<feature type="binding site" evidence="11">
    <location>
        <position position="155"/>
    </location>
    <ligand>
        <name>[4Fe-4S] cluster</name>
        <dbReference type="ChEBI" id="CHEBI:49883"/>
    </ligand>
</feature>
<dbReference type="GO" id="GO:0051539">
    <property type="term" value="F:4 iron, 4 sulfur cluster binding"/>
    <property type="evidence" value="ECO:0007669"/>
    <property type="project" value="UniProtKB-UniRule"/>
</dbReference>
<evidence type="ECO:0000313" key="15">
    <source>
        <dbReference type="Proteomes" id="UP000433737"/>
    </source>
</evidence>
<dbReference type="InterPro" id="IPR045028">
    <property type="entry name" value="DinG/Rad3-like"/>
</dbReference>
<dbReference type="SMART" id="SM00491">
    <property type="entry name" value="HELICc2"/>
    <property type="match status" value="1"/>
</dbReference>
<dbReference type="GO" id="GO:0016818">
    <property type="term" value="F:hydrolase activity, acting on acid anhydrides, in phosphorus-containing anhydrides"/>
    <property type="evidence" value="ECO:0007669"/>
    <property type="project" value="InterPro"/>
</dbReference>
<keyword evidence="5 11" id="KW-0347">Helicase</keyword>
<dbReference type="HAMAP" id="MF_02205">
    <property type="entry name" value="DinG_proteobact"/>
    <property type="match status" value="1"/>
</dbReference>
<evidence type="ECO:0000256" key="4">
    <source>
        <dbReference type="ARBA" id="ARBA00022801"/>
    </source>
</evidence>
<dbReference type="EC" id="5.6.2.3" evidence="11"/>
<dbReference type="Pfam" id="PF06733">
    <property type="entry name" value="DEAD_2"/>
    <property type="match status" value="1"/>
</dbReference>
<keyword evidence="4 11" id="KW-0378">Hydrolase</keyword>
<keyword evidence="10 11" id="KW-0413">Isomerase</keyword>
<dbReference type="SMART" id="SM00487">
    <property type="entry name" value="DEXDc"/>
    <property type="match status" value="1"/>
</dbReference>
<dbReference type="GO" id="GO:0006281">
    <property type="term" value="P:DNA repair"/>
    <property type="evidence" value="ECO:0007669"/>
    <property type="project" value="TreeGrafter"/>
</dbReference>
<dbReference type="GO" id="GO:0003677">
    <property type="term" value="F:DNA binding"/>
    <property type="evidence" value="ECO:0007669"/>
    <property type="project" value="UniProtKB-UniRule"/>
</dbReference>
<feature type="domain" description="Helicase ATP-binding" evidence="13">
    <location>
        <begin position="52"/>
        <end position="329"/>
    </location>
</feature>
<evidence type="ECO:0000256" key="1">
    <source>
        <dbReference type="ARBA" id="ARBA00022485"/>
    </source>
</evidence>
<evidence type="ECO:0000313" key="14">
    <source>
        <dbReference type="EMBL" id="VXC46911.1"/>
    </source>
</evidence>
<keyword evidence="8 11" id="KW-0411">Iron-sulfur</keyword>
<dbReference type="PANTHER" id="PTHR11472:SF59">
    <property type="entry name" value="ATP-DEPENDENT DNA HELICASE DING"/>
    <property type="match status" value="1"/>
</dbReference>
<dbReference type="InterPro" id="IPR014013">
    <property type="entry name" value="Helic_SF1/SF2_ATP-bd_DinG/Rad3"/>
</dbReference>
<comment type="function">
    <text evidence="11">DNA-dependent ATPase and 5'-3' DNA helicase. Unwinds D-loops, R-loops, forked DNA and G-quadruplex DNA.</text>
</comment>
<evidence type="ECO:0000256" key="3">
    <source>
        <dbReference type="ARBA" id="ARBA00022741"/>
    </source>
</evidence>
<evidence type="ECO:0000256" key="2">
    <source>
        <dbReference type="ARBA" id="ARBA00022723"/>
    </source>
</evidence>
<keyword evidence="7 11" id="KW-0408">Iron</keyword>
<reference evidence="14 15" key="1">
    <citation type="submission" date="2019-10" db="EMBL/GenBank/DDBJ databases">
        <authorList>
            <person name="Karimi E."/>
        </authorList>
    </citation>
    <scope>NUCLEOTIDE SEQUENCE [LARGE SCALE GENOMIC DNA]</scope>
    <source>
        <strain evidence="14">Pantoea sp. 111</strain>
    </source>
</reference>
<organism evidence="14 15">
    <name type="scientific">Pantoea brenneri</name>
    <dbReference type="NCBI Taxonomy" id="472694"/>
    <lineage>
        <taxon>Bacteria</taxon>
        <taxon>Pseudomonadati</taxon>
        <taxon>Pseudomonadota</taxon>
        <taxon>Gammaproteobacteria</taxon>
        <taxon>Enterobacterales</taxon>
        <taxon>Erwiniaceae</taxon>
        <taxon>Pantoea</taxon>
    </lineage>
</organism>
<comment type="cofactor">
    <cofactor evidence="11">
        <name>[4Fe-4S] cluster</name>
        <dbReference type="ChEBI" id="CHEBI:49883"/>
    </cofactor>
    <text evidence="11">Binds 1 [4Fe-4S] cluster.</text>
</comment>